<evidence type="ECO:0000313" key="2">
    <source>
        <dbReference type="Proteomes" id="UP000234681"/>
    </source>
</evidence>
<sequence length="100" mass="11243">MAPACRSRCVCEKWGGSFVCRGCIVGQEEERKRVGRWSAAGGVSSLAFVRRRKLDRLVSFGEPAPFCDLGSILRDFTRLFPLKLEVASFYPNFNFSTLQC</sequence>
<evidence type="ECO:0000313" key="1">
    <source>
        <dbReference type="EMBL" id="EDL90565.1"/>
    </source>
</evidence>
<dbReference type="Proteomes" id="UP000234681">
    <property type="component" value="Chromosome X"/>
</dbReference>
<accession>A6K2G3</accession>
<proteinExistence type="predicted"/>
<dbReference type="RGD" id="621622">
    <property type="gene designation" value="Tmsb4x"/>
</dbReference>
<dbReference type="EMBL" id="CH474014">
    <property type="protein sequence ID" value="EDL90565.1"/>
    <property type="molecule type" value="Genomic_DNA"/>
</dbReference>
<reference evidence="1 2" key="1">
    <citation type="submission" date="2005-09" db="EMBL/GenBank/DDBJ databases">
        <authorList>
            <person name="Mural R.J."/>
            <person name="Li P.W."/>
            <person name="Adams M.D."/>
            <person name="Amanatides P.G."/>
            <person name="Baden-Tillson H."/>
            <person name="Barnstead M."/>
            <person name="Chin S.H."/>
            <person name="Dew I."/>
            <person name="Evans C.A."/>
            <person name="Ferriera S."/>
            <person name="Flanigan M."/>
            <person name="Fosler C."/>
            <person name="Glodek A."/>
            <person name="Gu Z."/>
            <person name="Holt R.A."/>
            <person name="Jennings D."/>
            <person name="Kraft C.L."/>
            <person name="Lu F."/>
            <person name="Nguyen T."/>
            <person name="Nusskern D.R."/>
            <person name="Pfannkoch C.M."/>
            <person name="Sitter C."/>
            <person name="Sutton G.G."/>
            <person name="Venter J.C."/>
            <person name="Wang Z."/>
            <person name="Woodage T."/>
            <person name="Zheng X.H."/>
            <person name="Zhong F."/>
        </authorList>
    </citation>
    <scope>NUCLEOTIDE SEQUENCE [LARGE SCALE GENOMIC DNA]</scope>
    <source>
        <strain>BN</strain>
        <strain evidence="2">Sprague-Dawley</strain>
    </source>
</reference>
<protein>
    <submittedName>
        <fullName evidence="1">Thymosin, beta 4, isoform CRA_a</fullName>
    </submittedName>
</protein>
<dbReference type="AlphaFoldDB" id="A6K2G3"/>
<organism evidence="1 2">
    <name type="scientific">Rattus norvegicus</name>
    <name type="common">Rat</name>
    <dbReference type="NCBI Taxonomy" id="10116"/>
    <lineage>
        <taxon>Eukaryota</taxon>
        <taxon>Metazoa</taxon>
        <taxon>Chordata</taxon>
        <taxon>Craniata</taxon>
        <taxon>Vertebrata</taxon>
        <taxon>Euteleostomi</taxon>
        <taxon>Mammalia</taxon>
        <taxon>Eutheria</taxon>
        <taxon>Euarchontoglires</taxon>
        <taxon>Glires</taxon>
        <taxon>Rodentia</taxon>
        <taxon>Myomorpha</taxon>
        <taxon>Muroidea</taxon>
        <taxon>Muridae</taxon>
        <taxon>Murinae</taxon>
        <taxon>Rattus</taxon>
    </lineage>
</organism>
<name>A6K2G3_RAT</name>
<evidence type="ECO:0000313" key="3">
    <source>
        <dbReference type="RGD" id="621622"/>
    </source>
</evidence>
<gene>
    <name evidence="1 3" type="primary">Tmsb4x</name>
    <name evidence="1" type="ORF">rCG_49699</name>
</gene>